<proteinExistence type="predicted"/>
<dbReference type="Proteomes" id="UP000595894">
    <property type="component" value="Chromosome"/>
</dbReference>
<dbReference type="EMBL" id="CP061035">
    <property type="protein sequence ID" value="QQV78572.1"/>
    <property type="molecule type" value="Genomic_DNA"/>
</dbReference>
<dbReference type="KEGG" id="sari:H5J25_08130"/>
<dbReference type="AlphaFoldDB" id="A0A974NX83"/>
<sequence length="321" mass="34239">MSAKVGAPFLCRLRWQSIACRAVVFQVPSISSVGGHDMRVIVTAVMMTVALTGCTSTSLNTALGTPKNPVSVFQEPYRPKKGTEGTQEAMIRPLYDALIKATYKLEAFEDTTEGKRSMRVYLGVGFALSDAYCANFFAKTDEAYRRRQFGRTLTNDVGTIMTTVLGLAKAGEAAVTGLAATVGLADSTWRNYDDAFVVSPDLSNVQTLVFAAQDNFRARILQKDENLPRDYGTAQSTVLRYANLCSFLGMDNLLGQSAAKQKNELNADTAKFTATDTAKTDKTTAAAGAAPGPVVAAAPTAAAPSARPDIAILPLASNRPQ</sequence>
<protein>
    <submittedName>
        <fullName evidence="1">Uncharacterized protein</fullName>
    </submittedName>
</protein>
<organism evidence="1 2">
    <name type="scientific">Sphingomonas aliaeris</name>
    <dbReference type="NCBI Taxonomy" id="2759526"/>
    <lineage>
        <taxon>Bacteria</taxon>
        <taxon>Pseudomonadati</taxon>
        <taxon>Pseudomonadota</taxon>
        <taxon>Alphaproteobacteria</taxon>
        <taxon>Sphingomonadales</taxon>
        <taxon>Sphingomonadaceae</taxon>
        <taxon>Sphingomonas</taxon>
    </lineage>
</organism>
<evidence type="ECO:0000313" key="1">
    <source>
        <dbReference type="EMBL" id="QQV78572.1"/>
    </source>
</evidence>
<accession>A0A974NX83</accession>
<keyword evidence="2" id="KW-1185">Reference proteome</keyword>
<name>A0A974NX83_9SPHN</name>
<reference evidence="2" key="1">
    <citation type="submission" date="2020-09" db="EMBL/GenBank/DDBJ databases">
        <title>Sphingomonas sp., a new species isolated from pork steak.</title>
        <authorList>
            <person name="Heidler von Heilborn D."/>
        </authorList>
    </citation>
    <scope>NUCLEOTIDE SEQUENCE [LARGE SCALE GENOMIC DNA]</scope>
</reference>
<gene>
    <name evidence="1" type="ORF">H5J25_08130</name>
</gene>
<dbReference type="RefSeq" id="WP_202095567.1">
    <property type="nucleotide sequence ID" value="NZ_CP061035.1"/>
</dbReference>
<evidence type="ECO:0000313" key="2">
    <source>
        <dbReference type="Proteomes" id="UP000595894"/>
    </source>
</evidence>